<evidence type="ECO:0000313" key="1">
    <source>
        <dbReference type="EMBL" id="AXH96022.1"/>
    </source>
</evidence>
<dbReference type="Gene3D" id="3.40.50.300">
    <property type="entry name" value="P-loop containing nucleotide triphosphate hydrolases"/>
    <property type="match status" value="1"/>
</dbReference>
<proteinExistence type="predicted"/>
<keyword evidence="2" id="KW-1185">Reference proteome</keyword>
<dbReference type="SUPFAM" id="SSF52540">
    <property type="entry name" value="P-loop containing nucleoside triphosphate hydrolases"/>
    <property type="match status" value="1"/>
</dbReference>
<accession>A0A345NLW4</accession>
<dbReference type="Proteomes" id="UP000253790">
    <property type="component" value="Chromosome"/>
</dbReference>
<dbReference type="AlphaFoldDB" id="A0A345NLW4"/>
<dbReference type="KEGG" id="orn:DV701_07680"/>
<reference evidence="1 2" key="1">
    <citation type="submission" date="2018-07" db="EMBL/GenBank/DDBJ databases">
        <title>Complete genome sequencing of Ornithinimicrobium sp. AMA3305.</title>
        <authorList>
            <person name="Bae J.-W."/>
        </authorList>
    </citation>
    <scope>NUCLEOTIDE SEQUENCE [LARGE SCALE GENOMIC DNA]</scope>
    <source>
        <strain evidence="1 2">AMA3305</strain>
    </source>
</reference>
<sequence length="264" mass="27107">MAVITLTSASGSPGVTTTALGWALSRGRPTVLVDADPTGGASMLAGYLRGQLVPPDALLELWTAQQQGRLRSALPSLTMSLPDSAVELLPGTRSHAQARALVGLWEPLLAAFKALEGTGQDVIVDVGRLGLTGSPTPLLHGADLALVVCRSDLVSLSALRSWLATLHTELEEVGGATSLGVVLVGPGRPYSEAEVGKVLAPACGGRPPVLGSVAWDPRAAAAFSAGTPVRRLGSSQLVAGLRHLDEAARKRIASNTHDLSEVSS</sequence>
<gene>
    <name evidence="1" type="ORF">DV701_07680</name>
</gene>
<organism evidence="1 2">
    <name type="scientific">Ornithinimicrobium avium</name>
    <dbReference type="NCBI Taxonomy" id="2283195"/>
    <lineage>
        <taxon>Bacteria</taxon>
        <taxon>Bacillati</taxon>
        <taxon>Actinomycetota</taxon>
        <taxon>Actinomycetes</taxon>
        <taxon>Micrococcales</taxon>
        <taxon>Ornithinimicrobiaceae</taxon>
        <taxon>Ornithinimicrobium</taxon>
    </lineage>
</organism>
<dbReference type="RefSeq" id="WP_114927787.1">
    <property type="nucleotide sequence ID" value="NZ_CP031229.1"/>
</dbReference>
<name>A0A345NLW4_9MICO</name>
<dbReference type="OrthoDB" id="5243870at2"/>
<dbReference type="InterPro" id="IPR027417">
    <property type="entry name" value="P-loop_NTPase"/>
</dbReference>
<protein>
    <submittedName>
        <fullName evidence="1">ParA family protein</fullName>
    </submittedName>
</protein>
<evidence type="ECO:0000313" key="2">
    <source>
        <dbReference type="Proteomes" id="UP000253790"/>
    </source>
</evidence>
<dbReference type="EMBL" id="CP031229">
    <property type="protein sequence ID" value="AXH96022.1"/>
    <property type="molecule type" value="Genomic_DNA"/>
</dbReference>